<name>A0ABS7WRA9_9BACT</name>
<organism evidence="2 3">
    <name type="scientific">Campylobacter canadensis</name>
    <dbReference type="NCBI Taxonomy" id="449520"/>
    <lineage>
        <taxon>Bacteria</taxon>
        <taxon>Pseudomonadati</taxon>
        <taxon>Campylobacterota</taxon>
        <taxon>Epsilonproteobacteria</taxon>
        <taxon>Campylobacterales</taxon>
        <taxon>Campylobacteraceae</taxon>
        <taxon>Campylobacter</taxon>
    </lineage>
</organism>
<keyword evidence="3" id="KW-1185">Reference proteome</keyword>
<evidence type="ECO:0000313" key="3">
    <source>
        <dbReference type="Proteomes" id="UP000786183"/>
    </source>
</evidence>
<dbReference type="Proteomes" id="UP000786183">
    <property type="component" value="Unassembled WGS sequence"/>
</dbReference>
<gene>
    <name evidence="2" type="ORF">AVCANL283_04145</name>
</gene>
<dbReference type="PROSITE" id="PS50983">
    <property type="entry name" value="FE_B12_PBP"/>
    <property type="match status" value="1"/>
</dbReference>
<feature type="domain" description="Fe/B12 periplasmic-binding" evidence="1">
    <location>
        <begin position="5"/>
        <end position="283"/>
    </location>
</feature>
<protein>
    <submittedName>
        <fullName evidence="2">ABC transporter substrate-binding protein</fullName>
    </submittedName>
</protein>
<proteinExistence type="predicted"/>
<dbReference type="InterPro" id="IPR050902">
    <property type="entry name" value="ABC_Transporter_SBP"/>
</dbReference>
<comment type="caution">
    <text evidence="2">The sequence shown here is derived from an EMBL/GenBank/DDBJ whole genome shotgun (WGS) entry which is preliminary data.</text>
</comment>
<dbReference type="InterPro" id="IPR002491">
    <property type="entry name" value="ABC_transptr_periplasmic_BD"/>
</dbReference>
<evidence type="ECO:0000313" key="2">
    <source>
        <dbReference type="EMBL" id="MBZ7987300.1"/>
    </source>
</evidence>
<dbReference type="PANTHER" id="PTHR30535:SF34">
    <property type="entry name" value="MOLYBDATE-BINDING PROTEIN MOLA"/>
    <property type="match status" value="1"/>
</dbReference>
<reference evidence="2 3" key="1">
    <citation type="submission" date="2020-07" db="EMBL/GenBank/DDBJ databases">
        <title>Transfer of Campylobacter canadensis to the novel genus Avispirillum gen. nov., that also includes two novel species recovered from migratory waterfowl: Avispirillum anseris sp. nov. and Avispirillum brantae sp. nov.</title>
        <authorList>
            <person name="Miller W.G."/>
            <person name="Chapman M.H."/>
            <person name="Yee E."/>
            <person name="Inglis G.D."/>
        </authorList>
    </citation>
    <scope>NUCLEOTIDE SEQUENCE [LARGE SCALE GENOMIC DNA]</scope>
    <source>
        <strain evidence="2 3">L283</strain>
    </source>
</reference>
<accession>A0ABS7WRA9</accession>
<dbReference type="PANTHER" id="PTHR30535">
    <property type="entry name" value="VITAMIN B12-BINDING PROTEIN"/>
    <property type="match status" value="1"/>
</dbReference>
<dbReference type="RefSeq" id="WP_224325299.1">
    <property type="nucleotide sequence ID" value="NZ_JACGBB010000006.1"/>
</dbReference>
<sequence>MPVKKIVVMQHHSLDILAQLKSQDKVIATEKNILSDLGDYIKMMYPNIDKLPKPGDLQNYNLEEIIKLKPDIVIAASQANLKQLQLLEELGIKTAVISFRLEGKQENPQEPVLKNANLAYTNGLYDAINILANLVAKEDVAKELIDFCKESRRILNEKLKNVKTKLRVFVANENNKTYGNDKYVGVALENAKAINTAAKYFQGYKTYSFELLAKINPDIILVSDRYKNEYIKITNDEQYKVLNAVKNNKVLLLPYYTKQWGNPNTDSIALGELYLAYKFYPDLISKDLLKKRIEYFYKHFYGLDFNDEIN</sequence>
<dbReference type="SUPFAM" id="SSF53807">
    <property type="entry name" value="Helical backbone' metal receptor"/>
    <property type="match status" value="1"/>
</dbReference>
<dbReference type="Pfam" id="PF01497">
    <property type="entry name" value="Peripla_BP_2"/>
    <property type="match status" value="1"/>
</dbReference>
<dbReference type="Gene3D" id="3.40.50.1980">
    <property type="entry name" value="Nitrogenase molybdenum iron protein domain"/>
    <property type="match status" value="2"/>
</dbReference>
<evidence type="ECO:0000259" key="1">
    <source>
        <dbReference type="PROSITE" id="PS50983"/>
    </source>
</evidence>
<dbReference type="EMBL" id="JACGBB010000006">
    <property type="protein sequence ID" value="MBZ7987300.1"/>
    <property type="molecule type" value="Genomic_DNA"/>
</dbReference>